<accession>A0ACB9F3I9</accession>
<dbReference type="EMBL" id="CM042011">
    <property type="protein sequence ID" value="KAI3765908.1"/>
    <property type="molecule type" value="Genomic_DNA"/>
</dbReference>
<keyword evidence="2" id="KW-1185">Reference proteome</keyword>
<dbReference type="Proteomes" id="UP001055811">
    <property type="component" value="Linkage Group LG03"/>
</dbReference>
<name>A0ACB9F3I9_CICIN</name>
<sequence>MCFSFSCFLPYLVSNEIQVIVLKEILINFSNVRHVYGWIHLHRPKLDCLVDIRVALGLGFPSQIYAITEYYLLTIVSLKTLGFLIIN</sequence>
<evidence type="ECO:0000313" key="1">
    <source>
        <dbReference type="EMBL" id="KAI3765908.1"/>
    </source>
</evidence>
<organism evidence="1 2">
    <name type="scientific">Cichorium intybus</name>
    <name type="common">Chicory</name>
    <dbReference type="NCBI Taxonomy" id="13427"/>
    <lineage>
        <taxon>Eukaryota</taxon>
        <taxon>Viridiplantae</taxon>
        <taxon>Streptophyta</taxon>
        <taxon>Embryophyta</taxon>
        <taxon>Tracheophyta</taxon>
        <taxon>Spermatophyta</taxon>
        <taxon>Magnoliopsida</taxon>
        <taxon>eudicotyledons</taxon>
        <taxon>Gunneridae</taxon>
        <taxon>Pentapetalae</taxon>
        <taxon>asterids</taxon>
        <taxon>campanulids</taxon>
        <taxon>Asterales</taxon>
        <taxon>Asteraceae</taxon>
        <taxon>Cichorioideae</taxon>
        <taxon>Cichorieae</taxon>
        <taxon>Cichoriinae</taxon>
        <taxon>Cichorium</taxon>
    </lineage>
</organism>
<reference evidence="1 2" key="2">
    <citation type="journal article" date="2022" name="Mol. Ecol. Resour.">
        <title>The genomes of chicory, endive, great burdock and yacon provide insights into Asteraceae paleo-polyploidization history and plant inulin production.</title>
        <authorList>
            <person name="Fan W."/>
            <person name="Wang S."/>
            <person name="Wang H."/>
            <person name="Wang A."/>
            <person name="Jiang F."/>
            <person name="Liu H."/>
            <person name="Zhao H."/>
            <person name="Xu D."/>
            <person name="Zhang Y."/>
        </authorList>
    </citation>
    <scope>NUCLEOTIDE SEQUENCE [LARGE SCALE GENOMIC DNA]</scope>
    <source>
        <strain evidence="2">cv. Punajuju</strain>
        <tissue evidence="1">Leaves</tissue>
    </source>
</reference>
<gene>
    <name evidence="1" type="ORF">L2E82_15954</name>
</gene>
<proteinExistence type="predicted"/>
<reference evidence="2" key="1">
    <citation type="journal article" date="2022" name="Mol. Ecol. Resour.">
        <title>The genomes of chicory, endive, great burdock and yacon provide insights into Asteraceae palaeo-polyploidization history and plant inulin production.</title>
        <authorList>
            <person name="Fan W."/>
            <person name="Wang S."/>
            <person name="Wang H."/>
            <person name="Wang A."/>
            <person name="Jiang F."/>
            <person name="Liu H."/>
            <person name="Zhao H."/>
            <person name="Xu D."/>
            <person name="Zhang Y."/>
        </authorList>
    </citation>
    <scope>NUCLEOTIDE SEQUENCE [LARGE SCALE GENOMIC DNA]</scope>
    <source>
        <strain evidence="2">cv. Punajuju</strain>
    </source>
</reference>
<comment type="caution">
    <text evidence="1">The sequence shown here is derived from an EMBL/GenBank/DDBJ whole genome shotgun (WGS) entry which is preliminary data.</text>
</comment>
<protein>
    <submittedName>
        <fullName evidence="1">Uncharacterized protein</fullName>
    </submittedName>
</protein>
<evidence type="ECO:0000313" key="2">
    <source>
        <dbReference type="Proteomes" id="UP001055811"/>
    </source>
</evidence>